<accession>A0A212KKX8</accession>
<dbReference type="SUPFAM" id="SSF54211">
    <property type="entry name" value="Ribosomal protein S5 domain 2-like"/>
    <property type="match status" value="1"/>
</dbReference>
<keyword evidence="5 7" id="KW-0378">Hydrolase</keyword>
<comment type="catalytic activity">
    <reaction evidence="7">
        <text>Endonucleolytic cleavage of RNA, removing 5'-extranucleotides from tRNA precursor.</text>
        <dbReference type="EC" id="3.1.26.5"/>
    </reaction>
</comment>
<evidence type="ECO:0000256" key="5">
    <source>
        <dbReference type="ARBA" id="ARBA00022801"/>
    </source>
</evidence>
<keyword evidence="3 7" id="KW-0540">Nuclease</keyword>
<comment type="function">
    <text evidence="1 7">RNaseP catalyzes the removal of the 5'-leader sequence from pre-tRNA to produce the mature 5'-terminus. It can also cleave other RNA substrates such as 4.5S RNA. The protein component plays an auxiliary but essential role in vivo by binding to the 5'-leader sequence and broadening the substrate specificity of the ribozyme.</text>
</comment>
<dbReference type="InterPro" id="IPR014721">
    <property type="entry name" value="Ribsml_uS5_D2-typ_fold_subgr"/>
</dbReference>
<dbReference type="AlphaFoldDB" id="A0A212KKX8"/>
<dbReference type="HAMAP" id="MF_00227">
    <property type="entry name" value="RNase_P"/>
    <property type="match status" value="1"/>
</dbReference>
<proteinExistence type="inferred from homology"/>
<dbReference type="PROSITE" id="PS00648">
    <property type="entry name" value="RIBONUCLEASE_P"/>
    <property type="match status" value="1"/>
</dbReference>
<dbReference type="InterPro" id="IPR020568">
    <property type="entry name" value="Ribosomal_Su5_D2-typ_SF"/>
</dbReference>
<sequence length="130" mass="14111">MTVVLRLTRRAEFLRAARQGRKFATPGLVLQAVATPHICRAEGAARLGFTASRKVGGAVVRNRVKRRLRAAAREVVAARAEAGYDYVLIGRPQTANRPFAALLQDLETALKRLGRLAEEPAPHHPGNGTP</sequence>
<dbReference type="EMBL" id="FLUO01000002">
    <property type="protein sequence ID" value="SBW12329.1"/>
    <property type="molecule type" value="Genomic_DNA"/>
</dbReference>
<gene>
    <name evidence="7 9" type="primary">rnpA</name>
    <name evidence="9" type="ORF">KL86APRO_20557</name>
</gene>
<dbReference type="Gene3D" id="3.30.230.10">
    <property type="match status" value="1"/>
</dbReference>
<dbReference type="Pfam" id="PF00825">
    <property type="entry name" value="Ribonuclease_P"/>
    <property type="match status" value="1"/>
</dbReference>
<evidence type="ECO:0000313" key="9">
    <source>
        <dbReference type="EMBL" id="SBW12329.1"/>
    </source>
</evidence>
<dbReference type="GO" id="GO:0001682">
    <property type="term" value="P:tRNA 5'-leader removal"/>
    <property type="evidence" value="ECO:0007669"/>
    <property type="project" value="UniProtKB-UniRule"/>
</dbReference>
<comment type="subunit">
    <text evidence="7">Consists of a catalytic RNA component (M1 or rnpB) and a protein subunit.</text>
</comment>
<name>A0A212KKX8_9PROT</name>
<dbReference type="InterPro" id="IPR000100">
    <property type="entry name" value="RNase_P"/>
</dbReference>
<dbReference type="InterPro" id="IPR020539">
    <property type="entry name" value="RNase_P_CS"/>
</dbReference>
<comment type="similarity">
    <text evidence="7">Belongs to the RnpA family.</text>
</comment>
<dbReference type="PANTHER" id="PTHR33992">
    <property type="entry name" value="RIBONUCLEASE P PROTEIN COMPONENT"/>
    <property type="match status" value="1"/>
</dbReference>
<evidence type="ECO:0000256" key="2">
    <source>
        <dbReference type="ARBA" id="ARBA00022694"/>
    </source>
</evidence>
<evidence type="ECO:0000256" key="1">
    <source>
        <dbReference type="ARBA" id="ARBA00002663"/>
    </source>
</evidence>
<protein>
    <recommendedName>
        <fullName evidence="7 8">Ribonuclease P protein component</fullName>
        <shortName evidence="7">RNase P protein</shortName>
        <shortName evidence="7">RNaseP protein</shortName>
        <ecNumber evidence="7 8">3.1.26.5</ecNumber>
    </recommendedName>
    <alternativeName>
        <fullName evidence="7">Protein C5</fullName>
    </alternativeName>
</protein>
<dbReference type="GO" id="GO:0004526">
    <property type="term" value="F:ribonuclease P activity"/>
    <property type="evidence" value="ECO:0007669"/>
    <property type="project" value="UniProtKB-UniRule"/>
</dbReference>
<dbReference type="GO" id="GO:0030677">
    <property type="term" value="C:ribonuclease P complex"/>
    <property type="evidence" value="ECO:0007669"/>
    <property type="project" value="TreeGrafter"/>
</dbReference>
<keyword evidence="2 7" id="KW-0819">tRNA processing</keyword>
<evidence type="ECO:0000256" key="3">
    <source>
        <dbReference type="ARBA" id="ARBA00022722"/>
    </source>
</evidence>
<evidence type="ECO:0000256" key="4">
    <source>
        <dbReference type="ARBA" id="ARBA00022759"/>
    </source>
</evidence>
<dbReference type="GO" id="GO:0000049">
    <property type="term" value="F:tRNA binding"/>
    <property type="evidence" value="ECO:0007669"/>
    <property type="project" value="UniProtKB-UniRule"/>
</dbReference>
<keyword evidence="4 7" id="KW-0255">Endonuclease</keyword>
<dbReference type="EC" id="3.1.26.5" evidence="7 8"/>
<keyword evidence="6 7" id="KW-0694">RNA-binding</keyword>
<dbReference type="GO" id="GO:0042781">
    <property type="term" value="F:3'-tRNA processing endoribonuclease activity"/>
    <property type="evidence" value="ECO:0007669"/>
    <property type="project" value="TreeGrafter"/>
</dbReference>
<dbReference type="PANTHER" id="PTHR33992:SF1">
    <property type="entry name" value="RIBONUCLEASE P PROTEIN COMPONENT"/>
    <property type="match status" value="1"/>
</dbReference>
<reference evidence="9" key="1">
    <citation type="submission" date="2016-04" db="EMBL/GenBank/DDBJ databases">
        <authorList>
            <person name="Evans L.H."/>
            <person name="Alamgir A."/>
            <person name="Owens N."/>
            <person name="Weber N.D."/>
            <person name="Virtaneva K."/>
            <person name="Barbian K."/>
            <person name="Babar A."/>
            <person name="Rosenke K."/>
        </authorList>
    </citation>
    <scope>NUCLEOTIDE SEQUENCE</scope>
    <source>
        <strain evidence="9">86</strain>
    </source>
</reference>
<organism evidence="9">
    <name type="scientific">uncultured Alphaproteobacteria bacterium</name>
    <dbReference type="NCBI Taxonomy" id="91750"/>
    <lineage>
        <taxon>Bacteria</taxon>
        <taxon>Pseudomonadati</taxon>
        <taxon>Pseudomonadota</taxon>
        <taxon>Alphaproteobacteria</taxon>
        <taxon>environmental samples</taxon>
    </lineage>
</organism>
<evidence type="ECO:0000256" key="8">
    <source>
        <dbReference type="NCBIfam" id="TIGR00188"/>
    </source>
</evidence>
<evidence type="ECO:0000256" key="6">
    <source>
        <dbReference type="ARBA" id="ARBA00022884"/>
    </source>
</evidence>
<evidence type="ECO:0000256" key="7">
    <source>
        <dbReference type="HAMAP-Rule" id="MF_00227"/>
    </source>
</evidence>
<dbReference type="NCBIfam" id="TIGR00188">
    <property type="entry name" value="rnpA"/>
    <property type="match status" value="1"/>
</dbReference>